<accession>A0A806KQ38</accession>
<proteinExistence type="predicted"/>
<dbReference type="SUPFAM" id="SSF56300">
    <property type="entry name" value="Metallo-dependent phosphatases"/>
    <property type="match status" value="1"/>
</dbReference>
<dbReference type="InterPro" id="IPR029052">
    <property type="entry name" value="Metallo-depent_PP-like"/>
</dbReference>
<name>A0A806KQ38_9BACT</name>
<evidence type="ECO:0008006" key="2">
    <source>
        <dbReference type="Google" id="ProtNLM"/>
    </source>
</evidence>
<sequence length="278" mass="32593">MAILFSGDFHANAKREISCISKNNLRERYGYLRFYGKEELLENINYHIMLGDGSFMWPGNEKQDRENYRLLAMRPFPVLCVMGCNDPAIGMDNLPEEDIGIGGKVVLVNKEKPYIAYLKRGNVYSIDGIKMLVLGGSFNSGNDRRRPKTPRGEKECWRGRELWTQQEEDDLFRFLEAENAFDMVISHNGPHCINKLLFKNKPHYSENDPVALLNDRVCGRISFLEWWCGYWHEDKMCFDEETRRGYQYLYNRTMAVEKEGSRFRVYREFGMSSRILGE</sequence>
<organism evidence="1">
    <name type="scientific">uncultured bacterium contig00019</name>
    <dbReference type="NCBI Taxonomy" id="1181510"/>
    <lineage>
        <taxon>Bacteria</taxon>
        <taxon>environmental samples</taxon>
    </lineage>
</organism>
<protein>
    <recommendedName>
        <fullName evidence="2">Calcineurin-like phosphoesterase domain-containing protein</fullName>
    </recommendedName>
</protein>
<reference evidence="1" key="1">
    <citation type="submission" date="2012-03" db="EMBL/GenBank/DDBJ databases">
        <title>Functional metagenomics reveals considerable lignocellulase gene clusters in the gut microbiome of a wood-feeding higher termite.</title>
        <authorList>
            <person name="Liu N."/>
        </authorList>
    </citation>
    <scope>NUCLEOTIDE SEQUENCE</scope>
</reference>
<dbReference type="EMBL" id="JQ844216">
    <property type="protein sequence ID" value="AGS52919.1"/>
    <property type="molecule type" value="Genomic_DNA"/>
</dbReference>
<dbReference type="AlphaFoldDB" id="A0A806KQ38"/>
<evidence type="ECO:0000313" key="1">
    <source>
        <dbReference type="EMBL" id="AGS52919.1"/>
    </source>
</evidence>